<proteinExistence type="predicted"/>
<gene>
    <name evidence="2" type="ORF">JW592_01685</name>
</gene>
<feature type="region of interest" description="Disordered" evidence="1">
    <location>
        <begin position="29"/>
        <end position="58"/>
    </location>
</feature>
<name>A0ABS3WM50_9ACTN</name>
<dbReference type="EMBL" id="JAFFZN010000001">
    <property type="protein sequence ID" value="MBO8184199.1"/>
    <property type="molecule type" value="Genomic_DNA"/>
</dbReference>
<keyword evidence="3" id="KW-1185">Reference proteome</keyword>
<organism evidence="2 3">
    <name type="scientific">Streptomyces spirodelae</name>
    <dbReference type="NCBI Taxonomy" id="2812904"/>
    <lineage>
        <taxon>Bacteria</taxon>
        <taxon>Bacillati</taxon>
        <taxon>Actinomycetota</taxon>
        <taxon>Actinomycetes</taxon>
        <taxon>Kitasatosporales</taxon>
        <taxon>Streptomycetaceae</taxon>
        <taxon>Streptomyces</taxon>
    </lineage>
</organism>
<sequence length="189" mass="19400">MSGRQTGRQATRELVRRWAESVLRQVGAPSGATLAVSERPGDGNVEPPEDRGGGAGVESAFESSLELVWDEEGGALPAGGAEAAEETMAGPGRARIEATLSFADGSAVSVELDAGTSETDAVVLLADRFQDAVLEETGGVAGPPCPGHGHPAVAAELNGVATWTCPHGMGRTTWPVLQPAVDWDDDSLD</sequence>
<accession>A0ABS3WM50</accession>
<dbReference type="Proteomes" id="UP001518976">
    <property type="component" value="Unassembled WGS sequence"/>
</dbReference>
<evidence type="ECO:0000256" key="1">
    <source>
        <dbReference type="SAM" id="MobiDB-lite"/>
    </source>
</evidence>
<evidence type="ECO:0000313" key="3">
    <source>
        <dbReference type="Proteomes" id="UP001518976"/>
    </source>
</evidence>
<comment type="caution">
    <text evidence="2">The sequence shown here is derived from an EMBL/GenBank/DDBJ whole genome shotgun (WGS) entry which is preliminary data.</text>
</comment>
<dbReference type="RefSeq" id="WP_209262996.1">
    <property type="nucleotide sequence ID" value="NZ_JAFFZN010000001.1"/>
</dbReference>
<evidence type="ECO:0000313" key="2">
    <source>
        <dbReference type="EMBL" id="MBO8184199.1"/>
    </source>
</evidence>
<reference evidence="2 3" key="1">
    <citation type="submission" date="2021-02" db="EMBL/GenBank/DDBJ databases">
        <title>Streptomyces spirodelae sp. nov., isolated from duckweed.</title>
        <authorList>
            <person name="Saimee Y."/>
            <person name="Duangmal K."/>
        </authorList>
    </citation>
    <scope>NUCLEOTIDE SEQUENCE [LARGE SCALE GENOMIC DNA]</scope>
    <source>
        <strain evidence="2 3">DW4-2</strain>
    </source>
</reference>
<protein>
    <submittedName>
        <fullName evidence="2">Uncharacterized protein</fullName>
    </submittedName>
</protein>